<dbReference type="GO" id="GO:0005121">
    <property type="term" value="F:Toll binding"/>
    <property type="evidence" value="ECO:0007669"/>
    <property type="project" value="TreeGrafter"/>
</dbReference>
<evidence type="ECO:0000256" key="2">
    <source>
        <dbReference type="ARBA" id="ARBA00023157"/>
    </source>
</evidence>
<keyword evidence="7" id="KW-1185">Reference proteome</keyword>
<dbReference type="STRING" id="300112.A0A4S2L675"/>
<evidence type="ECO:0000313" key="6">
    <source>
        <dbReference type="EMBL" id="TGZ55947.1"/>
    </source>
</evidence>
<dbReference type="AlphaFoldDB" id="A0A4S2L675"/>
<dbReference type="InterPro" id="IPR052444">
    <property type="entry name" value="Spz/Toll_ligand-like"/>
</dbReference>
<sequence>MGKFAVVLLTQALLILPIILGSRFHSYESYKQYYNNHVNGGLKPTTASYEMPKESYYNPNKVDTSINNGIHASMDRFGFSDVSQVRNGDDNYAGVTHCDQRRQTYCEDVPNYPQEFVNRMLAANSSLLYYASEDFKESKLTPKTDDQETPLCLSMEKLIYPKGAVNKNDVWLYILQSKEPKFSQGLRIEACSEENAKCEVIDGFAEGYITMCKQKYIYRELTAISETGKIIRDYFRLPASCCCHIEYRAVDTSVDNDIHASEDGFGFSDVWQVRNGDDNYAGVTHCDHRGQTYCEDVPNYPQEFVNRMLAANSSLLHYASEHFKESGLMPKIDDQETSLCLSMEKLIHPKTAVNKECGCTSSSRRSRSSLRVYESKLAQKRTLSAR</sequence>
<evidence type="ECO:0000256" key="4">
    <source>
        <dbReference type="SAM" id="SignalP"/>
    </source>
</evidence>
<feature type="domain" description="Spaetzle" evidence="5">
    <location>
        <begin position="150"/>
        <end position="245"/>
    </location>
</feature>
<keyword evidence="2" id="KW-1015">Disulfide bond</keyword>
<dbReference type="GO" id="GO:0008083">
    <property type="term" value="F:growth factor activity"/>
    <property type="evidence" value="ECO:0007669"/>
    <property type="project" value="TreeGrafter"/>
</dbReference>
<dbReference type="Pfam" id="PF16077">
    <property type="entry name" value="Spaetzle"/>
    <property type="match status" value="1"/>
</dbReference>
<evidence type="ECO:0000256" key="1">
    <source>
        <dbReference type="ARBA" id="ARBA00022729"/>
    </source>
</evidence>
<keyword evidence="3" id="KW-0325">Glycoprotein</keyword>
<dbReference type="GO" id="GO:0045087">
    <property type="term" value="P:innate immune response"/>
    <property type="evidence" value="ECO:0007669"/>
    <property type="project" value="TreeGrafter"/>
</dbReference>
<keyword evidence="1 4" id="KW-0732">Signal</keyword>
<dbReference type="InterPro" id="IPR029034">
    <property type="entry name" value="Cystine-knot_cytokine"/>
</dbReference>
<gene>
    <name evidence="6" type="ORF">DBV15_08012</name>
</gene>
<dbReference type="EMBL" id="QBLH01000379">
    <property type="protein sequence ID" value="TGZ55947.1"/>
    <property type="molecule type" value="Genomic_DNA"/>
</dbReference>
<dbReference type="GO" id="GO:0005615">
    <property type="term" value="C:extracellular space"/>
    <property type="evidence" value="ECO:0007669"/>
    <property type="project" value="UniProtKB-ARBA"/>
</dbReference>
<reference evidence="6 7" key="1">
    <citation type="journal article" date="2019" name="Philos. Trans. R. Soc. Lond., B, Biol. Sci.">
        <title>Ant behaviour and brain gene expression of defending hosts depend on the ecological success of the intruding social parasite.</title>
        <authorList>
            <person name="Kaur R."/>
            <person name="Stoldt M."/>
            <person name="Jongepier E."/>
            <person name="Feldmeyer B."/>
            <person name="Menzel F."/>
            <person name="Bornberg-Bauer E."/>
            <person name="Foitzik S."/>
        </authorList>
    </citation>
    <scope>NUCLEOTIDE SEQUENCE [LARGE SCALE GENOMIC DNA]</scope>
    <source>
        <tissue evidence="6">Whole body</tissue>
    </source>
</reference>
<organism evidence="6 7">
    <name type="scientific">Temnothorax longispinosus</name>
    <dbReference type="NCBI Taxonomy" id="300112"/>
    <lineage>
        <taxon>Eukaryota</taxon>
        <taxon>Metazoa</taxon>
        <taxon>Ecdysozoa</taxon>
        <taxon>Arthropoda</taxon>
        <taxon>Hexapoda</taxon>
        <taxon>Insecta</taxon>
        <taxon>Pterygota</taxon>
        <taxon>Neoptera</taxon>
        <taxon>Endopterygota</taxon>
        <taxon>Hymenoptera</taxon>
        <taxon>Apocrita</taxon>
        <taxon>Aculeata</taxon>
        <taxon>Formicoidea</taxon>
        <taxon>Formicidae</taxon>
        <taxon>Myrmicinae</taxon>
        <taxon>Temnothorax</taxon>
    </lineage>
</organism>
<feature type="chain" id="PRO_5020641280" evidence="4">
    <location>
        <begin position="22"/>
        <end position="386"/>
    </location>
</feature>
<protein>
    <submittedName>
        <fullName evidence="6">Protein spaetzle</fullName>
    </submittedName>
</protein>
<dbReference type="Proteomes" id="UP000310200">
    <property type="component" value="Unassembled WGS sequence"/>
</dbReference>
<evidence type="ECO:0000256" key="3">
    <source>
        <dbReference type="ARBA" id="ARBA00023180"/>
    </source>
</evidence>
<dbReference type="SUPFAM" id="SSF57501">
    <property type="entry name" value="Cystine-knot cytokines"/>
    <property type="match status" value="1"/>
</dbReference>
<evidence type="ECO:0000259" key="5">
    <source>
        <dbReference type="Pfam" id="PF16077"/>
    </source>
</evidence>
<name>A0A4S2L675_9HYME</name>
<dbReference type="PANTHER" id="PTHR23199">
    <property type="entry name" value="NEUROTROPHIN 1-RELATED"/>
    <property type="match status" value="1"/>
</dbReference>
<accession>A0A4S2L675</accession>
<proteinExistence type="predicted"/>
<feature type="signal peptide" evidence="4">
    <location>
        <begin position="1"/>
        <end position="21"/>
    </location>
</feature>
<comment type="caution">
    <text evidence="6">The sequence shown here is derived from an EMBL/GenBank/DDBJ whole genome shotgun (WGS) entry which is preliminary data.</text>
</comment>
<dbReference type="InterPro" id="IPR032104">
    <property type="entry name" value="Spaetzle"/>
</dbReference>
<evidence type="ECO:0000313" key="7">
    <source>
        <dbReference type="Proteomes" id="UP000310200"/>
    </source>
</evidence>
<dbReference type="PANTHER" id="PTHR23199:SF12">
    <property type="entry name" value="NEUROTROPHIN 1-RELATED"/>
    <property type="match status" value="1"/>
</dbReference>
<dbReference type="GO" id="GO:0021556">
    <property type="term" value="P:central nervous system formation"/>
    <property type="evidence" value="ECO:0007669"/>
    <property type="project" value="TreeGrafter"/>
</dbReference>
<dbReference type="Gene3D" id="2.10.90.10">
    <property type="entry name" value="Cystine-knot cytokines"/>
    <property type="match status" value="1"/>
</dbReference>